<dbReference type="InterPro" id="IPR051606">
    <property type="entry name" value="Polyketide_Oxido-like"/>
</dbReference>
<reference evidence="2 3" key="1">
    <citation type="submission" date="2024-09" db="EMBL/GenBank/DDBJ databases">
        <authorList>
            <person name="Sun Q."/>
            <person name="Mori K."/>
        </authorList>
    </citation>
    <scope>NUCLEOTIDE SEQUENCE [LARGE SCALE GENOMIC DNA]</scope>
    <source>
        <strain evidence="2 3">NCAIM B.02415</strain>
    </source>
</reference>
<comment type="caution">
    <text evidence="2">The sequence shown here is derived from an EMBL/GenBank/DDBJ whole genome shotgun (WGS) entry which is preliminary data.</text>
</comment>
<dbReference type="PANTHER" id="PTHR43355">
    <property type="entry name" value="FLAVIN REDUCTASE (NADPH)"/>
    <property type="match status" value="1"/>
</dbReference>
<dbReference type="RefSeq" id="WP_377022132.1">
    <property type="nucleotide sequence ID" value="NZ_JBHLTS010000020.1"/>
</dbReference>
<accession>A0ABV6L485</accession>
<evidence type="ECO:0000313" key="3">
    <source>
        <dbReference type="Proteomes" id="UP001589828"/>
    </source>
</evidence>
<dbReference type="Pfam" id="PF13460">
    <property type="entry name" value="NAD_binding_10"/>
    <property type="match status" value="1"/>
</dbReference>
<protein>
    <submittedName>
        <fullName evidence="2">NAD(P)-dependent oxidoreductase</fullName>
    </submittedName>
</protein>
<evidence type="ECO:0000259" key="1">
    <source>
        <dbReference type="Pfam" id="PF13460"/>
    </source>
</evidence>
<gene>
    <name evidence="2" type="ORF">ACFFGT_08715</name>
</gene>
<dbReference type="InterPro" id="IPR016040">
    <property type="entry name" value="NAD(P)-bd_dom"/>
</dbReference>
<dbReference type="InterPro" id="IPR036291">
    <property type="entry name" value="NAD(P)-bd_dom_sf"/>
</dbReference>
<dbReference type="Proteomes" id="UP001589828">
    <property type="component" value="Unassembled WGS sequence"/>
</dbReference>
<proteinExistence type="predicted"/>
<dbReference type="EMBL" id="JBHLTS010000020">
    <property type="protein sequence ID" value="MFC0514279.1"/>
    <property type="molecule type" value="Genomic_DNA"/>
</dbReference>
<dbReference type="Gene3D" id="3.40.50.720">
    <property type="entry name" value="NAD(P)-binding Rossmann-like Domain"/>
    <property type="match status" value="1"/>
</dbReference>
<dbReference type="SUPFAM" id="SSF51735">
    <property type="entry name" value="NAD(P)-binding Rossmann-fold domains"/>
    <property type="match status" value="1"/>
</dbReference>
<name>A0ABV6L485_9SPHI</name>
<keyword evidence="3" id="KW-1185">Reference proteome</keyword>
<organism evidence="2 3">
    <name type="scientific">Mucilaginibacter angelicae</name>
    <dbReference type="NCBI Taxonomy" id="869718"/>
    <lineage>
        <taxon>Bacteria</taxon>
        <taxon>Pseudomonadati</taxon>
        <taxon>Bacteroidota</taxon>
        <taxon>Sphingobacteriia</taxon>
        <taxon>Sphingobacteriales</taxon>
        <taxon>Sphingobacteriaceae</taxon>
        <taxon>Mucilaginibacter</taxon>
    </lineage>
</organism>
<evidence type="ECO:0000313" key="2">
    <source>
        <dbReference type="EMBL" id="MFC0514279.1"/>
    </source>
</evidence>
<dbReference type="PANTHER" id="PTHR43355:SF2">
    <property type="entry name" value="FLAVIN REDUCTASE (NADPH)"/>
    <property type="match status" value="1"/>
</dbReference>
<sequence length="223" mass="24269">MKQEQALSSFHILILGGNGGIGKQCINEALANGHYVTAVLRTPSKLDLAHPNLKIVKGDVTDPLSFIEYVGHSNAVISAIGVSGGITGDKPTSLYSEGAVNILGAMQKVGVKRVFFISASALDVSPVLPLFARLLARYVIQKLLKYMYADLRIMETRVKESGLDWTIIRPPQLVDKPTTGNYRIALNTFLKNGLKISRADVAHFIIANIANEETYKATVEIAY</sequence>
<feature type="domain" description="NAD(P)-binding" evidence="1">
    <location>
        <begin position="16"/>
        <end position="211"/>
    </location>
</feature>